<evidence type="ECO:0000259" key="1">
    <source>
        <dbReference type="PROSITE" id="PS51186"/>
    </source>
</evidence>
<proteinExistence type="predicted"/>
<gene>
    <name evidence="2" type="ORF">AGR13a_Cc130018</name>
</gene>
<evidence type="ECO:0000313" key="2">
    <source>
        <dbReference type="EMBL" id="CUX09016.1"/>
    </source>
</evidence>
<dbReference type="InterPro" id="IPR016181">
    <property type="entry name" value="Acyl_CoA_acyltransferase"/>
</dbReference>
<keyword evidence="3" id="KW-1185">Reference proteome</keyword>
<dbReference type="Proteomes" id="UP000191812">
    <property type="component" value="Unassembled WGS sequence"/>
</dbReference>
<dbReference type="PANTHER" id="PTHR43792">
    <property type="entry name" value="GNAT FAMILY, PUTATIVE (AFU_ORTHOLOGUE AFUA_3G00765)-RELATED-RELATED"/>
    <property type="match status" value="1"/>
</dbReference>
<dbReference type="InterPro" id="IPR000182">
    <property type="entry name" value="GNAT_dom"/>
</dbReference>
<dbReference type="Gene3D" id="3.40.630.30">
    <property type="match status" value="1"/>
</dbReference>
<accession>A0ABP2BCZ8</accession>
<organism evidence="2 3">
    <name type="scientific">Agrobacterium genomosp. 13 str. CFBP 6927</name>
    <dbReference type="NCBI Taxonomy" id="1183428"/>
    <lineage>
        <taxon>Bacteria</taxon>
        <taxon>Pseudomonadati</taxon>
        <taxon>Pseudomonadota</taxon>
        <taxon>Alphaproteobacteria</taxon>
        <taxon>Hyphomicrobiales</taxon>
        <taxon>Rhizobiaceae</taxon>
        <taxon>Rhizobium/Agrobacterium group</taxon>
        <taxon>Agrobacterium</taxon>
        <taxon>Agrobacterium tumefaciens complex</taxon>
    </lineage>
</organism>
<dbReference type="Pfam" id="PF13302">
    <property type="entry name" value="Acetyltransf_3"/>
    <property type="match status" value="1"/>
</dbReference>
<dbReference type="SUPFAM" id="SSF55729">
    <property type="entry name" value="Acyl-CoA N-acyltransferases (Nat)"/>
    <property type="match status" value="1"/>
</dbReference>
<dbReference type="PROSITE" id="PS51186">
    <property type="entry name" value="GNAT"/>
    <property type="match status" value="1"/>
</dbReference>
<protein>
    <submittedName>
        <fullName evidence="2">Acetyltransferase (Modular protein)</fullName>
    </submittedName>
</protein>
<dbReference type="EMBL" id="FBWH01000005">
    <property type="protein sequence ID" value="CUX09016.1"/>
    <property type="molecule type" value="Genomic_DNA"/>
</dbReference>
<name>A0ABP2BCZ8_9HYPH</name>
<comment type="caution">
    <text evidence="2">The sequence shown here is derived from an EMBL/GenBank/DDBJ whole genome shotgun (WGS) entry which is preliminary data.</text>
</comment>
<sequence>MATVTTILWPAGPHLRDPGRGVTRPEPSCICPLETYMGGVIGKWVFMDKSSFSSLQTPRLILRTFRDEDFPSYADYHGRSDVYRFLYASPPRKTALAAQFAEIVTGSFKEDGDTLRLAVIRRDDDALIGEVLLKIASREALQAEVGYIFNPSFSGKGYATEAVRAMIGLGFDVFGFHRIFARLDTLNRGSIGIVERLKMRREAHLIQNDRFNGTWGDEFIYAVLNDEWKTMSQASPE</sequence>
<evidence type="ECO:0000313" key="3">
    <source>
        <dbReference type="Proteomes" id="UP000191812"/>
    </source>
</evidence>
<dbReference type="PANTHER" id="PTHR43792:SF1">
    <property type="entry name" value="N-ACETYLTRANSFERASE DOMAIN-CONTAINING PROTEIN"/>
    <property type="match status" value="1"/>
</dbReference>
<reference evidence="2 3" key="1">
    <citation type="submission" date="2016-01" db="EMBL/GenBank/DDBJ databases">
        <authorList>
            <person name="Regsiter A."/>
            <person name="william w."/>
        </authorList>
    </citation>
    <scope>NUCLEOTIDE SEQUENCE [LARGE SCALE GENOMIC DNA]</scope>
    <source>
        <strain evidence="2 3">CFBP 6927</strain>
    </source>
</reference>
<dbReference type="InterPro" id="IPR051531">
    <property type="entry name" value="N-acetyltransferase"/>
</dbReference>
<feature type="domain" description="N-acetyltransferase" evidence="1">
    <location>
        <begin position="60"/>
        <end position="226"/>
    </location>
</feature>